<feature type="transmembrane region" description="Helical" evidence="7">
    <location>
        <begin position="12"/>
        <end position="31"/>
    </location>
</feature>
<dbReference type="PRINTS" id="PR00176">
    <property type="entry name" value="NANEUSMPORT"/>
</dbReference>
<accession>A0A1I0PAW0</accession>
<dbReference type="EMBL" id="FOIW01000002">
    <property type="protein sequence ID" value="SEW11512.1"/>
    <property type="molecule type" value="Genomic_DNA"/>
</dbReference>
<dbReference type="PROSITE" id="PS00610">
    <property type="entry name" value="NA_NEUROTRAN_SYMP_1"/>
    <property type="match status" value="1"/>
</dbReference>
<dbReference type="SUPFAM" id="SSF161070">
    <property type="entry name" value="SNF-like"/>
    <property type="match status" value="1"/>
</dbReference>
<feature type="transmembrane region" description="Helical" evidence="7">
    <location>
        <begin position="185"/>
        <end position="203"/>
    </location>
</feature>
<feature type="transmembrane region" description="Helical" evidence="7">
    <location>
        <begin position="494"/>
        <end position="513"/>
    </location>
</feature>
<feature type="transmembrane region" description="Helical" evidence="7">
    <location>
        <begin position="366"/>
        <end position="384"/>
    </location>
</feature>
<feature type="transmembrane region" description="Helical" evidence="7">
    <location>
        <begin position="236"/>
        <end position="261"/>
    </location>
</feature>
<evidence type="ECO:0000256" key="1">
    <source>
        <dbReference type="ARBA" id="ARBA00004141"/>
    </source>
</evidence>
<feature type="transmembrane region" description="Helical" evidence="7">
    <location>
        <begin position="335"/>
        <end position="354"/>
    </location>
</feature>
<dbReference type="GO" id="GO:0015293">
    <property type="term" value="F:symporter activity"/>
    <property type="evidence" value="ECO:0007669"/>
    <property type="project" value="UniProtKB-KW"/>
</dbReference>
<dbReference type="PROSITE" id="PS50267">
    <property type="entry name" value="NA_NEUROTRAN_SYMP_3"/>
    <property type="match status" value="1"/>
</dbReference>
<evidence type="ECO:0000313" key="8">
    <source>
        <dbReference type="EMBL" id="SEW11512.1"/>
    </source>
</evidence>
<evidence type="ECO:0000256" key="4">
    <source>
        <dbReference type="ARBA" id="ARBA00022989"/>
    </source>
</evidence>
<feature type="transmembrane region" description="Helical" evidence="7">
    <location>
        <begin position="438"/>
        <end position="457"/>
    </location>
</feature>
<protein>
    <recommendedName>
        <fullName evidence="6">Transporter</fullName>
    </recommendedName>
</protein>
<dbReference type="Proteomes" id="UP000182125">
    <property type="component" value="Unassembled WGS sequence"/>
</dbReference>
<sequence length="530" mass="58857">MNCVEQRDQWATKLGLILAMAGNAIGLGNFWRFPYQLASNGGGAFMIPYFIALLFLGIPVMWIEWTTGRYGGKYGHGTIGPMFYLMARESLKPKTALIFGIIGGMLAFSVASLLSSYYYQVIGWSAAYTYYSLTGAYFGKDTVQFFLDYVANTKAVIFFWGLTMVLLGIAVGQGVSKGIERWVKVMMPLLYVFAILLVIRALTLGSPVKPEWSAIKGLEYIWKPDFQTLSQNFFKISLAAAGQIFFTLSLGMGIIHNYASYLGPEDDVALSGLATVSLNEFAEVILGGSLAIPIAFAYLGPEQAIKGGVGLAYMALPNVFANMPAGQIFGAMWFLLLWFAGFTSAIATYNYLVAMLEEDIHLERKIGTWAVWVFLFILGLPVALDSSLAYLSELDMWVGSYFLVLLGLFDVIVAVWLFKPDNFWEELHKGAYINVPGWFKPIMVFIAPLFMIILLAGNTWDYIQMGAFSVSESYVTNVLGYDYTPEVISLITRARIVIFIILIIGAIEAYMAIKKKYGEELAKNEVLIKL</sequence>
<keyword evidence="2 6" id="KW-0813">Transport</keyword>
<feature type="transmembrane region" description="Helical" evidence="7">
    <location>
        <begin position="96"/>
        <end position="115"/>
    </location>
</feature>
<dbReference type="Pfam" id="PF00209">
    <property type="entry name" value="SNF"/>
    <property type="match status" value="2"/>
</dbReference>
<feature type="transmembrane region" description="Helical" evidence="7">
    <location>
        <begin position="396"/>
        <end position="418"/>
    </location>
</feature>
<comment type="similarity">
    <text evidence="6">Belongs to the sodium:neurotransmitter symporter (SNF) (TC 2.A.22) family.</text>
</comment>
<evidence type="ECO:0000256" key="3">
    <source>
        <dbReference type="ARBA" id="ARBA00022692"/>
    </source>
</evidence>
<dbReference type="InterPro" id="IPR000175">
    <property type="entry name" value="Na/ntran_symport"/>
</dbReference>
<feature type="transmembrane region" description="Helical" evidence="7">
    <location>
        <begin position="311"/>
        <end position="329"/>
    </location>
</feature>
<dbReference type="NCBIfam" id="NF037979">
    <property type="entry name" value="Na_transp"/>
    <property type="match status" value="1"/>
</dbReference>
<keyword evidence="3 6" id="KW-0812">Transmembrane</keyword>
<organism evidence="8 9">
    <name type="scientific">Thermococcus thioreducens</name>
    <dbReference type="NCBI Taxonomy" id="277988"/>
    <lineage>
        <taxon>Archaea</taxon>
        <taxon>Methanobacteriati</taxon>
        <taxon>Methanobacteriota</taxon>
        <taxon>Thermococci</taxon>
        <taxon>Thermococcales</taxon>
        <taxon>Thermococcaceae</taxon>
        <taxon>Thermococcus</taxon>
    </lineage>
</organism>
<evidence type="ECO:0000256" key="5">
    <source>
        <dbReference type="ARBA" id="ARBA00023136"/>
    </source>
</evidence>
<proteinExistence type="inferred from homology"/>
<evidence type="ECO:0000313" key="9">
    <source>
        <dbReference type="Proteomes" id="UP000182125"/>
    </source>
</evidence>
<dbReference type="PANTHER" id="PTHR42948">
    <property type="entry name" value="TRANSPORTER"/>
    <property type="match status" value="1"/>
</dbReference>
<dbReference type="CDD" id="cd10333">
    <property type="entry name" value="LeuT-like_sbd"/>
    <property type="match status" value="1"/>
</dbReference>
<name>A0A1I0PAW0_9EURY</name>
<evidence type="ECO:0000256" key="2">
    <source>
        <dbReference type="ARBA" id="ARBA00022448"/>
    </source>
</evidence>
<reference evidence="8 9" key="1">
    <citation type="submission" date="2016-10" db="EMBL/GenBank/DDBJ databases">
        <authorList>
            <person name="de Groot N.N."/>
        </authorList>
    </citation>
    <scope>NUCLEOTIDE SEQUENCE [LARGE SCALE GENOMIC DNA]</scope>
    <source>
        <strain evidence="8 9">OGL-20</strain>
    </source>
</reference>
<evidence type="ECO:0000256" key="6">
    <source>
        <dbReference type="RuleBase" id="RU003732"/>
    </source>
</evidence>
<feature type="transmembrane region" description="Helical" evidence="7">
    <location>
        <begin position="281"/>
        <end position="299"/>
    </location>
</feature>
<keyword evidence="4 7" id="KW-1133">Transmembrane helix</keyword>
<comment type="subcellular location">
    <subcellularLocation>
        <location evidence="1">Membrane</location>
        <topology evidence="1">Multi-pass membrane protein</topology>
    </subcellularLocation>
</comment>
<keyword evidence="5 7" id="KW-0472">Membrane</keyword>
<feature type="transmembrane region" description="Helical" evidence="7">
    <location>
        <begin position="43"/>
        <end position="63"/>
    </location>
</feature>
<dbReference type="PANTHER" id="PTHR42948:SF1">
    <property type="entry name" value="TRANSPORTER"/>
    <property type="match status" value="1"/>
</dbReference>
<keyword evidence="6" id="KW-0769">Symport</keyword>
<feature type="transmembrane region" description="Helical" evidence="7">
    <location>
        <begin position="151"/>
        <end position="173"/>
    </location>
</feature>
<dbReference type="GO" id="GO:0016020">
    <property type="term" value="C:membrane"/>
    <property type="evidence" value="ECO:0007669"/>
    <property type="project" value="UniProtKB-SubCell"/>
</dbReference>
<gene>
    <name evidence="8" type="ORF">SAMN05216170_1675</name>
</gene>
<dbReference type="InterPro" id="IPR037272">
    <property type="entry name" value="SNS_sf"/>
</dbReference>
<feature type="transmembrane region" description="Helical" evidence="7">
    <location>
        <begin position="121"/>
        <end position="139"/>
    </location>
</feature>
<dbReference type="AlphaFoldDB" id="A0A1I0PAW0"/>
<evidence type="ECO:0000256" key="7">
    <source>
        <dbReference type="SAM" id="Phobius"/>
    </source>
</evidence>